<dbReference type="AlphaFoldDB" id="A0A6J4RJV8"/>
<evidence type="ECO:0000256" key="1">
    <source>
        <dbReference type="SAM" id="Phobius"/>
    </source>
</evidence>
<organism evidence="3">
    <name type="scientific">uncultured Solirubrobacteraceae bacterium</name>
    <dbReference type="NCBI Taxonomy" id="1162706"/>
    <lineage>
        <taxon>Bacteria</taxon>
        <taxon>Bacillati</taxon>
        <taxon>Actinomycetota</taxon>
        <taxon>Thermoleophilia</taxon>
        <taxon>Solirubrobacterales</taxon>
        <taxon>Solirubrobacteraceae</taxon>
        <taxon>environmental samples</taxon>
    </lineage>
</organism>
<sequence length="156" mass="17470">MSLPEPSRRLPQKAKGYWRVALAGQAVVPLLVSLFLVDLWREIGIPAGVPALVVLVLAIAAVAVVPEVRWRRWRYEVREEEIDLRHGTWTVRRTLVPVRRVQHVDTRSSALQGSFDLATVSIHTAAGATEIPALLRGEAEDVRRRVGELARTRDDT</sequence>
<dbReference type="PANTHER" id="PTHR34473">
    <property type="entry name" value="UPF0699 TRANSMEMBRANE PROTEIN YDBS"/>
    <property type="match status" value="1"/>
</dbReference>
<feature type="domain" description="YdbS-like PH" evidence="2">
    <location>
        <begin position="70"/>
        <end position="145"/>
    </location>
</feature>
<proteinExistence type="predicted"/>
<evidence type="ECO:0000259" key="2">
    <source>
        <dbReference type="Pfam" id="PF03703"/>
    </source>
</evidence>
<keyword evidence="1" id="KW-1133">Transmembrane helix</keyword>
<accession>A0A6J4RJV8</accession>
<gene>
    <name evidence="3" type="ORF">AVDCRST_MAG38-1616</name>
</gene>
<evidence type="ECO:0000313" key="3">
    <source>
        <dbReference type="EMBL" id="CAA9475259.1"/>
    </source>
</evidence>
<keyword evidence="1" id="KW-0812">Transmembrane</keyword>
<dbReference type="Pfam" id="PF03703">
    <property type="entry name" value="bPH_2"/>
    <property type="match status" value="1"/>
</dbReference>
<dbReference type="InterPro" id="IPR005182">
    <property type="entry name" value="YdbS-like_PH"/>
</dbReference>
<protein>
    <recommendedName>
        <fullName evidence="2">YdbS-like PH domain-containing protein</fullName>
    </recommendedName>
</protein>
<keyword evidence="1" id="KW-0472">Membrane</keyword>
<dbReference type="PANTHER" id="PTHR34473:SF2">
    <property type="entry name" value="UPF0699 TRANSMEMBRANE PROTEIN YDBT"/>
    <property type="match status" value="1"/>
</dbReference>
<dbReference type="EMBL" id="CADCVJ010000131">
    <property type="protein sequence ID" value="CAA9475259.1"/>
    <property type="molecule type" value="Genomic_DNA"/>
</dbReference>
<feature type="transmembrane region" description="Helical" evidence="1">
    <location>
        <begin position="16"/>
        <end position="37"/>
    </location>
</feature>
<feature type="transmembrane region" description="Helical" evidence="1">
    <location>
        <begin position="43"/>
        <end position="65"/>
    </location>
</feature>
<reference evidence="3" key="1">
    <citation type="submission" date="2020-02" db="EMBL/GenBank/DDBJ databases">
        <authorList>
            <person name="Meier V. D."/>
        </authorList>
    </citation>
    <scope>NUCLEOTIDE SEQUENCE</scope>
    <source>
        <strain evidence="3">AVDCRST_MAG38</strain>
    </source>
</reference>
<name>A0A6J4RJV8_9ACTN</name>